<dbReference type="Gene3D" id="3.30.70.1450">
    <property type="entry name" value="Regulator of K+ conductance, C-terminal domain"/>
    <property type="match status" value="1"/>
</dbReference>
<gene>
    <name evidence="3" type="ORF">SAMN05216184_11237</name>
</gene>
<evidence type="ECO:0000313" key="4">
    <source>
        <dbReference type="Proteomes" id="UP000250222"/>
    </source>
</evidence>
<dbReference type="PANTHER" id="PTHR43833:SF7">
    <property type="entry name" value="KTR SYSTEM POTASSIUM UPTAKE PROTEIN C"/>
    <property type="match status" value="1"/>
</dbReference>
<dbReference type="GO" id="GO:0008324">
    <property type="term" value="F:monoatomic cation transmembrane transporter activity"/>
    <property type="evidence" value="ECO:0007669"/>
    <property type="project" value="InterPro"/>
</dbReference>
<dbReference type="SUPFAM" id="SSF51735">
    <property type="entry name" value="NAD(P)-binding Rossmann-fold domains"/>
    <property type="match status" value="1"/>
</dbReference>
<dbReference type="SUPFAM" id="SSF116726">
    <property type="entry name" value="TrkA C-terminal domain-like"/>
    <property type="match status" value="1"/>
</dbReference>
<accession>A0A2Y9APA9</accession>
<dbReference type="EMBL" id="UETB01000012">
    <property type="protein sequence ID" value="SSA45178.1"/>
    <property type="molecule type" value="Genomic_DNA"/>
</dbReference>
<dbReference type="Proteomes" id="UP000250222">
    <property type="component" value="Unassembled WGS sequence"/>
</dbReference>
<proteinExistence type="predicted"/>
<dbReference type="PANTHER" id="PTHR43833">
    <property type="entry name" value="POTASSIUM CHANNEL PROTEIN 2-RELATED-RELATED"/>
    <property type="match status" value="1"/>
</dbReference>
<dbReference type="PROSITE" id="PS51201">
    <property type="entry name" value="RCK_N"/>
    <property type="match status" value="1"/>
</dbReference>
<organism evidence="3 4">
    <name type="scientific">Georgenia satyanarayanai</name>
    <dbReference type="NCBI Taxonomy" id="860221"/>
    <lineage>
        <taxon>Bacteria</taxon>
        <taxon>Bacillati</taxon>
        <taxon>Actinomycetota</taxon>
        <taxon>Actinomycetes</taxon>
        <taxon>Micrococcales</taxon>
        <taxon>Bogoriellaceae</taxon>
        <taxon>Georgenia</taxon>
    </lineage>
</organism>
<keyword evidence="4" id="KW-1185">Reference proteome</keyword>
<sequence length="232" mass="24727">MAEHFRPRRRAITALGRGDSVVVIGLGRFGQALALELAESGVDVLGIDTDETIVQDFNGRLTQVVRADATREEVLRQLGVADFTHAVVAIGSSMEASILASSWLLRLNVPHVWAKAITAAHGQILTQLGVHHVVYPESDMGRKVAHLLRGTIADYLDLGGGFAMVTAQAPALMTGKPLDKVGFRKKHNLNVVAVRQPDGSWGHATGETVLSRGDTIIVVGPAAVAEGFIDMT</sequence>
<feature type="domain" description="RCK N-terminal" evidence="1">
    <location>
        <begin position="18"/>
        <end position="134"/>
    </location>
</feature>
<dbReference type="InterPro" id="IPR003148">
    <property type="entry name" value="RCK_N"/>
</dbReference>
<dbReference type="InterPro" id="IPR050721">
    <property type="entry name" value="Trk_Ktr_HKT_K-transport"/>
</dbReference>
<dbReference type="Gene3D" id="3.40.50.720">
    <property type="entry name" value="NAD(P)-binding Rossmann-like Domain"/>
    <property type="match status" value="1"/>
</dbReference>
<dbReference type="RefSeq" id="WP_258369522.1">
    <property type="nucleotide sequence ID" value="NZ_QKLZ01000012.1"/>
</dbReference>
<dbReference type="Pfam" id="PF02254">
    <property type="entry name" value="TrkA_N"/>
    <property type="match status" value="1"/>
</dbReference>
<dbReference type="InterPro" id="IPR036721">
    <property type="entry name" value="RCK_C_sf"/>
</dbReference>
<protein>
    <submittedName>
        <fullName evidence="3">Trk system potassium uptake protein TrkA</fullName>
    </submittedName>
</protein>
<dbReference type="PROSITE" id="PS51202">
    <property type="entry name" value="RCK_C"/>
    <property type="match status" value="1"/>
</dbReference>
<feature type="domain" description="RCK C-terminal" evidence="2">
    <location>
        <begin position="150"/>
        <end position="232"/>
    </location>
</feature>
<evidence type="ECO:0000313" key="3">
    <source>
        <dbReference type="EMBL" id="SSA45178.1"/>
    </source>
</evidence>
<dbReference type="Pfam" id="PF02080">
    <property type="entry name" value="TrkA_C"/>
    <property type="match status" value="1"/>
</dbReference>
<name>A0A2Y9APA9_9MICO</name>
<evidence type="ECO:0000259" key="1">
    <source>
        <dbReference type="PROSITE" id="PS51201"/>
    </source>
</evidence>
<reference evidence="3 4" key="1">
    <citation type="submission" date="2016-10" db="EMBL/GenBank/DDBJ databases">
        <authorList>
            <person name="Cai Z."/>
        </authorList>
    </citation>
    <scope>NUCLEOTIDE SEQUENCE [LARGE SCALE GENOMIC DNA]</scope>
    <source>
        <strain evidence="3 4">CGMCC 1.10826</strain>
    </source>
</reference>
<dbReference type="AlphaFoldDB" id="A0A2Y9APA9"/>
<dbReference type="InterPro" id="IPR036291">
    <property type="entry name" value="NAD(P)-bd_dom_sf"/>
</dbReference>
<dbReference type="InterPro" id="IPR006037">
    <property type="entry name" value="RCK_C"/>
</dbReference>
<evidence type="ECO:0000259" key="2">
    <source>
        <dbReference type="PROSITE" id="PS51202"/>
    </source>
</evidence>
<dbReference type="GO" id="GO:0006813">
    <property type="term" value="P:potassium ion transport"/>
    <property type="evidence" value="ECO:0007669"/>
    <property type="project" value="InterPro"/>
</dbReference>